<proteinExistence type="predicted"/>
<sequence>MSDRLEKILLIIAAICLSISLLLVYAIGLQWLSNPDLAQYITEAVMYISGLVVLRGIWKQTLDKKISSRKDNS</sequence>
<feature type="transmembrane region" description="Helical" evidence="1">
    <location>
        <begin position="9"/>
        <end position="31"/>
    </location>
</feature>
<accession>A0A150XI87</accession>
<name>A0A150XI87_9BACT</name>
<evidence type="ECO:0000313" key="3">
    <source>
        <dbReference type="Proteomes" id="UP000075606"/>
    </source>
</evidence>
<evidence type="ECO:0000256" key="1">
    <source>
        <dbReference type="SAM" id="Phobius"/>
    </source>
</evidence>
<feature type="transmembrane region" description="Helical" evidence="1">
    <location>
        <begin position="37"/>
        <end position="58"/>
    </location>
</feature>
<keyword evidence="1" id="KW-1133">Transmembrane helix</keyword>
<evidence type="ECO:0000313" key="2">
    <source>
        <dbReference type="EMBL" id="KYG78416.1"/>
    </source>
</evidence>
<dbReference type="EMBL" id="LRPC01000001">
    <property type="protein sequence ID" value="KYG78416.1"/>
    <property type="molecule type" value="Genomic_DNA"/>
</dbReference>
<gene>
    <name evidence="2" type="ORF">AWW68_06515</name>
</gene>
<dbReference type="RefSeq" id="WP_068218151.1">
    <property type="nucleotide sequence ID" value="NZ_CP139724.1"/>
</dbReference>
<keyword evidence="1" id="KW-0812">Transmembrane</keyword>
<reference evidence="2 3" key="1">
    <citation type="submission" date="2016-01" db="EMBL/GenBank/DDBJ databases">
        <title>Genome sequencing of Roseivirga spongicola UST030701-084.</title>
        <authorList>
            <person name="Selvaratnam C."/>
            <person name="Thevarajoo S."/>
            <person name="Goh K.M."/>
            <person name="Ee R."/>
            <person name="Chan K.-G."/>
            <person name="Chong C.S."/>
        </authorList>
    </citation>
    <scope>NUCLEOTIDE SEQUENCE [LARGE SCALE GENOMIC DNA]</scope>
    <source>
        <strain evidence="2 3">UST030701-084</strain>
    </source>
</reference>
<organism evidence="2 3">
    <name type="scientific">Roseivirga spongicola</name>
    <dbReference type="NCBI Taxonomy" id="333140"/>
    <lineage>
        <taxon>Bacteria</taxon>
        <taxon>Pseudomonadati</taxon>
        <taxon>Bacteroidota</taxon>
        <taxon>Cytophagia</taxon>
        <taxon>Cytophagales</taxon>
        <taxon>Roseivirgaceae</taxon>
        <taxon>Roseivirga</taxon>
    </lineage>
</organism>
<protein>
    <submittedName>
        <fullName evidence="2">Uncharacterized protein</fullName>
    </submittedName>
</protein>
<keyword evidence="3" id="KW-1185">Reference proteome</keyword>
<comment type="caution">
    <text evidence="2">The sequence shown here is derived from an EMBL/GenBank/DDBJ whole genome shotgun (WGS) entry which is preliminary data.</text>
</comment>
<dbReference type="STRING" id="333140.AWW68_06515"/>
<dbReference type="OrthoDB" id="9877970at2"/>
<keyword evidence="1" id="KW-0472">Membrane</keyword>
<dbReference type="AlphaFoldDB" id="A0A150XI87"/>
<dbReference type="Proteomes" id="UP000075606">
    <property type="component" value="Unassembled WGS sequence"/>
</dbReference>